<dbReference type="AlphaFoldDB" id="A0AA38GQ04"/>
<reference evidence="1 2" key="1">
    <citation type="journal article" date="2021" name="Nat. Plants">
        <title>The Taxus genome provides insights into paclitaxel biosynthesis.</title>
        <authorList>
            <person name="Xiong X."/>
            <person name="Gou J."/>
            <person name="Liao Q."/>
            <person name="Li Y."/>
            <person name="Zhou Q."/>
            <person name="Bi G."/>
            <person name="Li C."/>
            <person name="Du R."/>
            <person name="Wang X."/>
            <person name="Sun T."/>
            <person name="Guo L."/>
            <person name="Liang H."/>
            <person name="Lu P."/>
            <person name="Wu Y."/>
            <person name="Zhang Z."/>
            <person name="Ro D.K."/>
            <person name="Shang Y."/>
            <person name="Huang S."/>
            <person name="Yan J."/>
        </authorList>
    </citation>
    <scope>NUCLEOTIDE SEQUENCE [LARGE SCALE GENOMIC DNA]</scope>
    <source>
        <strain evidence="1">Ta-2019</strain>
    </source>
</reference>
<comment type="caution">
    <text evidence="1">The sequence shown here is derived from an EMBL/GenBank/DDBJ whole genome shotgun (WGS) entry which is preliminary data.</text>
</comment>
<evidence type="ECO:0000313" key="2">
    <source>
        <dbReference type="Proteomes" id="UP000824469"/>
    </source>
</evidence>
<organism evidence="1 2">
    <name type="scientific">Taxus chinensis</name>
    <name type="common">Chinese yew</name>
    <name type="synonym">Taxus wallichiana var. chinensis</name>
    <dbReference type="NCBI Taxonomy" id="29808"/>
    <lineage>
        <taxon>Eukaryota</taxon>
        <taxon>Viridiplantae</taxon>
        <taxon>Streptophyta</taxon>
        <taxon>Embryophyta</taxon>
        <taxon>Tracheophyta</taxon>
        <taxon>Spermatophyta</taxon>
        <taxon>Pinopsida</taxon>
        <taxon>Pinidae</taxon>
        <taxon>Conifers II</taxon>
        <taxon>Cupressales</taxon>
        <taxon>Taxaceae</taxon>
        <taxon>Taxus</taxon>
    </lineage>
</organism>
<dbReference type="GO" id="GO:0005975">
    <property type="term" value="P:carbohydrate metabolic process"/>
    <property type="evidence" value="ECO:0007669"/>
    <property type="project" value="InterPro"/>
</dbReference>
<dbReference type="PANTHER" id="PTHR46975">
    <property type="entry name" value="PROTEIN SWEETIE"/>
    <property type="match status" value="1"/>
</dbReference>
<accession>A0AA38GQ04</accession>
<keyword evidence="2" id="KW-1185">Reference proteome</keyword>
<dbReference type="Proteomes" id="UP000824469">
    <property type="component" value="Unassembled WGS sequence"/>
</dbReference>
<sequence>MMPYFGVMDEGVVETTGVIDVADTVVKNGMGPNCDMTGDKIGEVTVVGGGAEAEATIRDGDKVKVVRGIPGLRWLKGSPVAFIATGVEMVRKLEKMAEVGAPLSKFGVLVAQLSSIVASARQQPPDPLLCFDLLSDLVSIIEDEPKESILLWQRKCEDALQSLILFGARRPVRRLASIAMVRIIEKGDNISIYSRASGFQGWLSDTRKNDPLSYIGKSQELVFPWQEFQEAKIGWSIVKEEQKSEKMRDAEAFVSKLDEFCRLLARHKVDKQPYETWQAKSIGKT</sequence>
<evidence type="ECO:0000313" key="1">
    <source>
        <dbReference type="EMBL" id="KAH9326228.1"/>
    </source>
</evidence>
<gene>
    <name evidence="1" type="ORF">KI387_006406</name>
</gene>
<dbReference type="PANTHER" id="PTHR46975:SF2">
    <property type="entry name" value="PROTEIN SWEETIE"/>
    <property type="match status" value="1"/>
</dbReference>
<name>A0AA38GQ04_TAXCH</name>
<dbReference type="EMBL" id="JAHRHJ020000002">
    <property type="protein sequence ID" value="KAH9326228.1"/>
    <property type="molecule type" value="Genomic_DNA"/>
</dbReference>
<dbReference type="InterPro" id="IPR044218">
    <property type="entry name" value="SWEETIE"/>
</dbReference>
<proteinExistence type="predicted"/>
<protein>
    <submittedName>
        <fullName evidence="1">Uncharacterized protein</fullName>
    </submittedName>
</protein>